<proteinExistence type="predicted"/>
<feature type="domain" description="Alpha-macroglobulin-like TED" evidence="1">
    <location>
        <begin position="1"/>
        <end position="56"/>
    </location>
</feature>
<gene>
    <name evidence="2" type="ORF">UPYG_G00198460</name>
</gene>
<dbReference type="PANTHER" id="PTHR11412:SF160">
    <property type="entry name" value="ALPHA-2-MACROGLOBULIN-LIKE PROTEIN 1"/>
    <property type="match status" value="1"/>
</dbReference>
<dbReference type="Gene3D" id="1.50.10.20">
    <property type="match status" value="1"/>
</dbReference>
<protein>
    <recommendedName>
        <fullName evidence="1">Alpha-macroglobulin-like TED domain-containing protein</fullName>
    </recommendedName>
</protein>
<evidence type="ECO:0000313" key="3">
    <source>
        <dbReference type="Proteomes" id="UP001557470"/>
    </source>
</evidence>
<reference evidence="2 3" key="1">
    <citation type="submission" date="2024-06" db="EMBL/GenBank/DDBJ databases">
        <authorList>
            <person name="Pan Q."/>
            <person name="Wen M."/>
            <person name="Jouanno E."/>
            <person name="Zahm M."/>
            <person name="Klopp C."/>
            <person name="Cabau C."/>
            <person name="Louis A."/>
            <person name="Berthelot C."/>
            <person name="Parey E."/>
            <person name="Roest Crollius H."/>
            <person name="Montfort J."/>
            <person name="Robinson-Rechavi M."/>
            <person name="Bouchez O."/>
            <person name="Lampietro C."/>
            <person name="Lopez Roques C."/>
            <person name="Donnadieu C."/>
            <person name="Postlethwait J."/>
            <person name="Bobe J."/>
            <person name="Verreycken H."/>
            <person name="Guiguen Y."/>
        </authorList>
    </citation>
    <scope>NUCLEOTIDE SEQUENCE [LARGE SCALE GENOMIC DNA]</scope>
    <source>
        <strain evidence="2">Up_M1</strain>
        <tissue evidence="2">Testis</tissue>
    </source>
</reference>
<comment type="caution">
    <text evidence="2">The sequence shown here is derived from an EMBL/GenBank/DDBJ whole genome shotgun (WGS) entry which is preliminary data.</text>
</comment>
<dbReference type="EMBL" id="JAGEUA010000006">
    <property type="protein sequence ID" value="KAL0973067.1"/>
    <property type="molecule type" value="Genomic_DNA"/>
</dbReference>
<name>A0ABD0X5J2_UMBPY</name>
<sequence length="137" mass="15033">MTSYVLLALLSGPSIPGFGLDYSTGIVRWLVQQQNPYGGYSSTQDTVLALQALARYGAATFSPEGASTVSVSSPGGLNKEFTVDQNNRLLYQEEQLKEVPEDYIIKAQGQSCVFVQVRFQFHLSGLCSFSKTHDDKK</sequence>
<keyword evidence="3" id="KW-1185">Reference proteome</keyword>
<dbReference type="Pfam" id="PF07678">
    <property type="entry name" value="TED_complement"/>
    <property type="match status" value="1"/>
</dbReference>
<dbReference type="Proteomes" id="UP001557470">
    <property type="component" value="Unassembled WGS sequence"/>
</dbReference>
<dbReference type="InterPro" id="IPR008930">
    <property type="entry name" value="Terpenoid_cyclase/PrenylTrfase"/>
</dbReference>
<evidence type="ECO:0000313" key="2">
    <source>
        <dbReference type="EMBL" id="KAL0973067.1"/>
    </source>
</evidence>
<dbReference type="SUPFAM" id="SSF48239">
    <property type="entry name" value="Terpenoid cyclases/Protein prenyltransferases"/>
    <property type="match status" value="1"/>
</dbReference>
<accession>A0ABD0X5J2</accession>
<organism evidence="2 3">
    <name type="scientific">Umbra pygmaea</name>
    <name type="common">Eastern mudminnow</name>
    <dbReference type="NCBI Taxonomy" id="75934"/>
    <lineage>
        <taxon>Eukaryota</taxon>
        <taxon>Metazoa</taxon>
        <taxon>Chordata</taxon>
        <taxon>Craniata</taxon>
        <taxon>Vertebrata</taxon>
        <taxon>Euteleostomi</taxon>
        <taxon>Actinopterygii</taxon>
        <taxon>Neopterygii</taxon>
        <taxon>Teleostei</taxon>
        <taxon>Protacanthopterygii</taxon>
        <taxon>Esociformes</taxon>
        <taxon>Umbridae</taxon>
        <taxon>Umbra</taxon>
    </lineage>
</organism>
<dbReference type="InterPro" id="IPR011626">
    <property type="entry name" value="Alpha-macroglobulin_TED"/>
</dbReference>
<dbReference type="AlphaFoldDB" id="A0ABD0X5J2"/>
<dbReference type="InterPro" id="IPR050473">
    <property type="entry name" value="A2M/Complement_sys"/>
</dbReference>
<evidence type="ECO:0000259" key="1">
    <source>
        <dbReference type="Pfam" id="PF07678"/>
    </source>
</evidence>
<dbReference type="PANTHER" id="PTHR11412">
    <property type="entry name" value="MACROGLOBULIN / COMPLEMENT"/>
    <property type="match status" value="1"/>
</dbReference>